<sequence>MRIFLAGEACAHIDTGIIERTNLAPRSALIKSPLIMKIDEIDAYVTVIRCQSLQQAALSLGLTQPAITRRLQNFEEALGVELLDRNTRPLKATATGRIVYEQCRVIQRELDVLREIVATDTPPVGMLRLGVAQTIADIALTDAMRGLKSAYPDLQARASTGWGSQLLQRVEQGELDAAAILLPSNKTFDEILSARSLGRIKLAVVAQKGMLKKRTHTLAECQSIGWVLNPDGCGFRDGLQRTLTGLGLALKLNLETLGTELQLQLVADGNGLGLVPLPLLHASAHADALDIVSISDFKPLIDIWLVHPRVLGKLQQPVERLGAAIERQFKEARAQRAA</sequence>
<evidence type="ECO:0000256" key="4">
    <source>
        <dbReference type="ARBA" id="ARBA00023163"/>
    </source>
</evidence>
<dbReference type="InterPro" id="IPR005119">
    <property type="entry name" value="LysR_subst-bd"/>
</dbReference>
<gene>
    <name evidence="6" type="ORF">SAMN05192563_105036</name>
</gene>
<dbReference type="Proteomes" id="UP000198844">
    <property type="component" value="Unassembled WGS sequence"/>
</dbReference>
<protein>
    <submittedName>
        <fullName evidence="6">Transcriptional regulator, LysR family</fullName>
    </submittedName>
</protein>
<dbReference type="CDD" id="cd05466">
    <property type="entry name" value="PBP2_LTTR_substrate"/>
    <property type="match status" value="1"/>
</dbReference>
<dbReference type="SUPFAM" id="SSF46785">
    <property type="entry name" value="Winged helix' DNA-binding domain"/>
    <property type="match status" value="1"/>
</dbReference>
<dbReference type="GO" id="GO:0000976">
    <property type="term" value="F:transcription cis-regulatory region binding"/>
    <property type="evidence" value="ECO:0007669"/>
    <property type="project" value="TreeGrafter"/>
</dbReference>
<dbReference type="Gene3D" id="1.10.10.10">
    <property type="entry name" value="Winged helix-like DNA-binding domain superfamily/Winged helix DNA-binding domain"/>
    <property type="match status" value="1"/>
</dbReference>
<organism evidence="6 7">
    <name type="scientific">Paraburkholderia aspalathi</name>
    <dbReference type="NCBI Taxonomy" id="1324617"/>
    <lineage>
        <taxon>Bacteria</taxon>
        <taxon>Pseudomonadati</taxon>
        <taxon>Pseudomonadota</taxon>
        <taxon>Betaproteobacteria</taxon>
        <taxon>Burkholderiales</taxon>
        <taxon>Burkholderiaceae</taxon>
        <taxon>Paraburkholderia</taxon>
    </lineage>
</organism>
<dbReference type="Pfam" id="PF00126">
    <property type="entry name" value="HTH_1"/>
    <property type="match status" value="1"/>
</dbReference>
<evidence type="ECO:0000313" key="6">
    <source>
        <dbReference type="EMBL" id="SFU26260.1"/>
    </source>
</evidence>
<evidence type="ECO:0000256" key="3">
    <source>
        <dbReference type="ARBA" id="ARBA00023125"/>
    </source>
</evidence>
<proteinExistence type="inferred from homology"/>
<keyword evidence="3" id="KW-0238">DNA-binding</keyword>
<evidence type="ECO:0000313" key="7">
    <source>
        <dbReference type="Proteomes" id="UP000198844"/>
    </source>
</evidence>
<dbReference type="PANTHER" id="PTHR30126">
    <property type="entry name" value="HTH-TYPE TRANSCRIPTIONAL REGULATOR"/>
    <property type="match status" value="1"/>
</dbReference>
<accession>A0A1I7EQR3</accession>
<feature type="domain" description="HTH lysR-type" evidence="5">
    <location>
        <begin position="36"/>
        <end position="93"/>
    </location>
</feature>
<dbReference type="EMBL" id="FPBH01000050">
    <property type="protein sequence ID" value="SFU26260.1"/>
    <property type="molecule type" value="Genomic_DNA"/>
</dbReference>
<dbReference type="SUPFAM" id="SSF53850">
    <property type="entry name" value="Periplasmic binding protein-like II"/>
    <property type="match status" value="1"/>
</dbReference>
<evidence type="ECO:0000259" key="5">
    <source>
        <dbReference type="PROSITE" id="PS50931"/>
    </source>
</evidence>
<dbReference type="GO" id="GO:0003700">
    <property type="term" value="F:DNA-binding transcription factor activity"/>
    <property type="evidence" value="ECO:0007669"/>
    <property type="project" value="InterPro"/>
</dbReference>
<name>A0A1I7EQR3_9BURK</name>
<keyword evidence="2" id="KW-0805">Transcription regulation</keyword>
<dbReference type="Gene3D" id="3.40.190.10">
    <property type="entry name" value="Periplasmic binding protein-like II"/>
    <property type="match status" value="2"/>
</dbReference>
<dbReference type="PROSITE" id="PS50931">
    <property type="entry name" value="HTH_LYSR"/>
    <property type="match status" value="1"/>
</dbReference>
<dbReference type="InterPro" id="IPR000847">
    <property type="entry name" value="LysR_HTH_N"/>
</dbReference>
<dbReference type="AlphaFoldDB" id="A0A1I7EQR3"/>
<dbReference type="PRINTS" id="PR00039">
    <property type="entry name" value="HTHLYSR"/>
</dbReference>
<evidence type="ECO:0000256" key="1">
    <source>
        <dbReference type="ARBA" id="ARBA00009437"/>
    </source>
</evidence>
<dbReference type="InterPro" id="IPR036388">
    <property type="entry name" value="WH-like_DNA-bd_sf"/>
</dbReference>
<dbReference type="PANTHER" id="PTHR30126:SF39">
    <property type="entry name" value="HTH-TYPE TRANSCRIPTIONAL REGULATOR CYSL"/>
    <property type="match status" value="1"/>
</dbReference>
<evidence type="ECO:0000256" key="2">
    <source>
        <dbReference type="ARBA" id="ARBA00023015"/>
    </source>
</evidence>
<dbReference type="InterPro" id="IPR036390">
    <property type="entry name" value="WH_DNA-bd_sf"/>
</dbReference>
<dbReference type="FunFam" id="1.10.10.10:FF:000001">
    <property type="entry name" value="LysR family transcriptional regulator"/>
    <property type="match status" value="1"/>
</dbReference>
<dbReference type="Pfam" id="PF03466">
    <property type="entry name" value="LysR_substrate"/>
    <property type="match status" value="1"/>
</dbReference>
<reference evidence="6 7" key="1">
    <citation type="submission" date="2016-10" db="EMBL/GenBank/DDBJ databases">
        <authorList>
            <person name="de Groot N.N."/>
        </authorList>
    </citation>
    <scope>NUCLEOTIDE SEQUENCE [LARGE SCALE GENOMIC DNA]</scope>
    <source>
        <strain evidence="6 7">LMG 27731</strain>
    </source>
</reference>
<comment type="similarity">
    <text evidence="1">Belongs to the LysR transcriptional regulatory family.</text>
</comment>
<keyword evidence="4" id="KW-0804">Transcription</keyword>